<dbReference type="Pfam" id="PF05168">
    <property type="entry name" value="HEPN"/>
    <property type="match status" value="1"/>
</dbReference>
<dbReference type="STRING" id="289376.THEYE_A1691"/>
<gene>
    <name evidence="2" type="ordered locus">THEYE_A1691</name>
</gene>
<feature type="domain" description="HEPN" evidence="1">
    <location>
        <begin position="9"/>
        <end position="122"/>
    </location>
</feature>
<keyword evidence="3" id="KW-1185">Reference proteome</keyword>
<protein>
    <submittedName>
        <fullName evidence="2">Hepn domain, putative</fullName>
    </submittedName>
</protein>
<reference evidence="2 3" key="2">
    <citation type="journal article" date="2015" name="Genome Announc.">
        <title>Genome Sequence of the Sulfate-Reducing Thermophilic Bacterium Thermodesulfovibrio yellowstonii Strain DSM 11347T (Phylum Nitrospirae).</title>
        <authorList>
            <person name="Bhatnagar S."/>
            <person name="Badger J.H."/>
            <person name="Madupu R."/>
            <person name="Khouri H.M."/>
            <person name="O'Connor E.M."/>
            <person name="Robb F.T."/>
            <person name="Ward N.L."/>
            <person name="Eisen J.A."/>
        </authorList>
    </citation>
    <scope>NUCLEOTIDE SEQUENCE [LARGE SCALE GENOMIC DNA]</scope>
    <source>
        <strain evidence="3">ATCC 51303 / DSM 11347 / YP87</strain>
    </source>
</reference>
<dbReference type="KEGG" id="tye:THEYE_A1691"/>
<proteinExistence type="predicted"/>
<dbReference type="RefSeq" id="WP_012545820.1">
    <property type="nucleotide sequence ID" value="NC_011296.1"/>
</dbReference>
<dbReference type="SUPFAM" id="SSF81593">
    <property type="entry name" value="Nucleotidyltransferase substrate binding subunit/domain"/>
    <property type="match status" value="1"/>
</dbReference>
<dbReference type="EMBL" id="CP001147">
    <property type="protein sequence ID" value="ACI21094.1"/>
    <property type="molecule type" value="Genomic_DNA"/>
</dbReference>
<evidence type="ECO:0000259" key="1">
    <source>
        <dbReference type="PROSITE" id="PS50910"/>
    </source>
</evidence>
<dbReference type="Proteomes" id="UP000000718">
    <property type="component" value="Chromosome"/>
</dbReference>
<dbReference type="eggNOG" id="COG2250">
    <property type="taxonomic scope" value="Bacteria"/>
</dbReference>
<dbReference type="OrthoDB" id="9808176at2"/>
<dbReference type="AlphaFoldDB" id="B5YGZ2"/>
<name>B5YGZ2_THEYD</name>
<dbReference type="Gene3D" id="1.20.120.330">
    <property type="entry name" value="Nucleotidyltransferases domain 2"/>
    <property type="match status" value="1"/>
</dbReference>
<dbReference type="InParanoid" id="B5YGZ2"/>
<evidence type="ECO:0000313" key="2">
    <source>
        <dbReference type="EMBL" id="ACI21094.1"/>
    </source>
</evidence>
<dbReference type="SMART" id="SM00748">
    <property type="entry name" value="HEPN"/>
    <property type="match status" value="1"/>
</dbReference>
<sequence length="126" mass="14843">MNKRASEWLKQAEYDIDTAKFMFSGGRYFYAVFMCHLSIEKALKGLYQEKLKEIPPKVHNLVYLLNKIGVKPPEEIGKFLVKLNEAHVVTRYPEDIEKLQKHFTEPITKALIEKSIEALEWKKKQF</sequence>
<dbReference type="HOGENOM" id="CLU_123170_3_0_0"/>
<dbReference type="PATRIC" id="fig|289376.4.peg.1646"/>
<organism evidence="2 3">
    <name type="scientific">Thermodesulfovibrio yellowstonii (strain ATCC 51303 / DSM 11347 / YP87)</name>
    <dbReference type="NCBI Taxonomy" id="289376"/>
    <lineage>
        <taxon>Bacteria</taxon>
        <taxon>Pseudomonadati</taxon>
        <taxon>Nitrospirota</taxon>
        <taxon>Thermodesulfovibrionia</taxon>
        <taxon>Thermodesulfovibrionales</taxon>
        <taxon>Thermodesulfovibrionaceae</taxon>
        <taxon>Thermodesulfovibrio</taxon>
    </lineage>
</organism>
<reference evidence="3" key="1">
    <citation type="submission" date="2008-08" db="EMBL/GenBank/DDBJ databases">
        <title>The complete genome sequence of Thermodesulfovibrio yellowstonii strain ATCC 51303 / DSM 11347 / YP87.</title>
        <authorList>
            <person name="Dodson R.J."/>
            <person name="Durkin A.S."/>
            <person name="Wu M."/>
            <person name="Eisen J."/>
            <person name="Sutton G."/>
        </authorList>
    </citation>
    <scope>NUCLEOTIDE SEQUENCE [LARGE SCALE GENOMIC DNA]</scope>
    <source>
        <strain evidence="3">ATCC 51303 / DSM 11347 / YP87</strain>
    </source>
</reference>
<evidence type="ECO:0000313" key="3">
    <source>
        <dbReference type="Proteomes" id="UP000000718"/>
    </source>
</evidence>
<dbReference type="EnsemblBacteria" id="ACI21094">
    <property type="protein sequence ID" value="ACI21094"/>
    <property type="gene ID" value="THEYE_A1691"/>
</dbReference>
<dbReference type="PROSITE" id="PS50910">
    <property type="entry name" value="HEPN"/>
    <property type="match status" value="1"/>
</dbReference>
<accession>B5YGZ2</accession>
<dbReference type="InterPro" id="IPR007842">
    <property type="entry name" value="HEPN_dom"/>
</dbReference>